<organism evidence="1 2">
    <name type="scientific">Araneus ventricosus</name>
    <name type="common">Orbweaver spider</name>
    <name type="synonym">Epeira ventricosa</name>
    <dbReference type="NCBI Taxonomy" id="182803"/>
    <lineage>
        <taxon>Eukaryota</taxon>
        <taxon>Metazoa</taxon>
        <taxon>Ecdysozoa</taxon>
        <taxon>Arthropoda</taxon>
        <taxon>Chelicerata</taxon>
        <taxon>Arachnida</taxon>
        <taxon>Araneae</taxon>
        <taxon>Araneomorphae</taxon>
        <taxon>Entelegynae</taxon>
        <taxon>Araneoidea</taxon>
        <taxon>Araneidae</taxon>
        <taxon>Araneus</taxon>
    </lineage>
</organism>
<sequence length="123" mass="13490">MLHCRGIPANGHHQYTCRSTGQLPVQSTAVRHTVQYNKITTLPTGVYRYTTPPSGASENNRHRLGVYRWHNHATCSRPGTITPPSGALGITAFTVWGVQLRWPITPSELGGRVSTATVWGTVK</sequence>
<name>A0A4Y2RYN3_ARAVE</name>
<proteinExistence type="predicted"/>
<comment type="caution">
    <text evidence="1">The sequence shown here is derived from an EMBL/GenBank/DDBJ whole genome shotgun (WGS) entry which is preliminary data.</text>
</comment>
<evidence type="ECO:0000313" key="2">
    <source>
        <dbReference type="Proteomes" id="UP000499080"/>
    </source>
</evidence>
<dbReference type="Proteomes" id="UP000499080">
    <property type="component" value="Unassembled WGS sequence"/>
</dbReference>
<accession>A0A4Y2RYN3</accession>
<gene>
    <name evidence="1" type="ORF">AVEN_187912_1</name>
</gene>
<dbReference type="AlphaFoldDB" id="A0A4Y2RYN3"/>
<protein>
    <submittedName>
        <fullName evidence="1">Uncharacterized protein</fullName>
    </submittedName>
</protein>
<keyword evidence="2" id="KW-1185">Reference proteome</keyword>
<dbReference type="EMBL" id="BGPR01018859">
    <property type="protein sequence ID" value="GBN80339.1"/>
    <property type="molecule type" value="Genomic_DNA"/>
</dbReference>
<reference evidence="1 2" key="1">
    <citation type="journal article" date="2019" name="Sci. Rep.">
        <title>Orb-weaving spider Araneus ventricosus genome elucidates the spidroin gene catalogue.</title>
        <authorList>
            <person name="Kono N."/>
            <person name="Nakamura H."/>
            <person name="Ohtoshi R."/>
            <person name="Moran D.A.P."/>
            <person name="Shinohara A."/>
            <person name="Yoshida Y."/>
            <person name="Fujiwara M."/>
            <person name="Mori M."/>
            <person name="Tomita M."/>
            <person name="Arakawa K."/>
        </authorList>
    </citation>
    <scope>NUCLEOTIDE SEQUENCE [LARGE SCALE GENOMIC DNA]</scope>
</reference>
<evidence type="ECO:0000313" key="1">
    <source>
        <dbReference type="EMBL" id="GBN80339.1"/>
    </source>
</evidence>